<gene>
    <name evidence="6" type="ORF">A2406_00270</name>
</gene>
<keyword evidence="3 5" id="KW-1133">Transmembrane helix</keyword>
<name>A0A1G2BY18_9BACT</name>
<dbReference type="AlphaFoldDB" id="A0A1G2BY18"/>
<dbReference type="PANTHER" id="PTHR31851">
    <property type="entry name" value="FE(2+)/MN(2+) TRANSPORTER PCL1"/>
    <property type="match status" value="1"/>
</dbReference>
<feature type="transmembrane region" description="Helical" evidence="5">
    <location>
        <begin position="216"/>
        <end position="237"/>
    </location>
</feature>
<evidence type="ECO:0000313" key="6">
    <source>
        <dbReference type="EMBL" id="OGY94055.1"/>
    </source>
</evidence>
<comment type="caution">
    <text evidence="6">The sequence shown here is derived from an EMBL/GenBank/DDBJ whole genome shotgun (WGS) entry which is preliminary data.</text>
</comment>
<organism evidence="6 7">
    <name type="scientific">Candidatus Komeilibacteria bacterium RIFOXYC1_FULL_37_11</name>
    <dbReference type="NCBI Taxonomy" id="1798555"/>
    <lineage>
        <taxon>Bacteria</taxon>
        <taxon>Candidatus Komeiliibacteriota</taxon>
    </lineage>
</organism>
<keyword evidence="4 5" id="KW-0472">Membrane</keyword>
<feature type="transmembrane region" description="Helical" evidence="5">
    <location>
        <begin position="157"/>
        <end position="177"/>
    </location>
</feature>
<dbReference type="GO" id="GO:0030026">
    <property type="term" value="P:intracellular manganese ion homeostasis"/>
    <property type="evidence" value="ECO:0007669"/>
    <property type="project" value="InterPro"/>
</dbReference>
<proteinExistence type="predicted"/>
<evidence type="ECO:0008006" key="8">
    <source>
        <dbReference type="Google" id="ProtNLM"/>
    </source>
</evidence>
<reference evidence="6 7" key="1">
    <citation type="journal article" date="2016" name="Nat. Commun.">
        <title>Thousands of microbial genomes shed light on interconnected biogeochemical processes in an aquifer system.</title>
        <authorList>
            <person name="Anantharaman K."/>
            <person name="Brown C.T."/>
            <person name="Hug L.A."/>
            <person name="Sharon I."/>
            <person name="Castelle C.J."/>
            <person name="Probst A.J."/>
            <person name="Thomas B.C."/>
            <person name="Singh A."/>
            <person name="Wilkins M.J."/>
            <person name="Karaoz U."/>
            <person name="Brodie E.L."/>
            <person name="Williams K.H."/>
            <person name="Hubbard S.S."/>
            <person name="Banfield J.F."/>
        </authorList>
    </citation>
    <scope>NUCLEOTIDE SEQUENCE [LARGE SCALE GENOMIC DNA]</scope>
</reference>
<sequence>MENQRHNPDYIHHQDSKIVSAIREVVFGVEDGMVSTLGAISGIAVGSQDRFAVILAGCVIIAVESISMGIGSYISNLSDKDIKKRKLYEEKIEIEKYPVEEARELTEMYIEDGWPKNLAEEMSLIASKNKKLMLQEMAYRELNLPPQDHSHPLRNGVFMFLAYIVGGLIPLLAYFFLPLSVATFLSVVVTLFGLFLLGVATTRYTKKNWIKAGLKIFVLGSVALAVGLAIGKLVNIINT</sequence>
<dbReference type="GO" id="GO:0005384">
    <property type="term" value="F:manganese ion transmembrane transporter activity"/>
    <property type="evidence" value="ECO:0007669"/>
    <property type="project" value="InterPro"/>
</dbReference>
<dbReference type="Pfam" id="PF01988">
    <property type="entry name" value="VIT1"/>
    <property type="match status" value="1"/>
</dbReference>
<evidence type="ECO:0000256" key="5">
    <source>
        <dbReference type="SAM" id="Phobius"/>
    </source>
</evidence>
<accession>A0A1G2BY18</accession>
<keyword evidence="2 5" id="KW-0812">Transmembrane</keyword>
<dbReference type="GO" id="GO:0012505">
    <property type="term" value="C:endomembrane system"/>
    <property type="evidence" value="ECO:0007669"/>
    <property type="project" value="UniProtKB-SubCell"/>
</dbReference>
<comment type="subcellular location">
    <subcellularLocation>
        <location evidence="1">Endomembrane system</location>
        <topology evidence="1">Multi-pass membrane protein</topology>
    </subcellularLocation>
</comment>
<protein>
    <recommendedName>
        <fullName evidence="8">Iron transporter</fullName>
    </recommendedName>
</protein>
<evidence type="ECO:0000256" key="4">
    <source>
        <dbReference type="ARBA" id="ARBA00023136"/>
    </source>
</evidence>
<evidence type="ECO:0000313" key="7">
    <source>
        <dbReference type="Proteomes" id="UP000177626"/>
    </source>
</evidence>
<evidence type="ECO:0000256" key="2">
    <source>
        <dbReference type="ARBA" id="ARBA00022692"/>
    </source>
</evidence>
<evidence type="ECO:0000256" key="3">
    <source>
        <dbReference type="ARBA" id="ARBA00022989"/>
    </source>
</evidence>
<dbReference type="Proteomes" id="UP000177626">
    <property type="component" value="Unassembled WGS sequence"/>
</dbReference>
<dbReference type="InterPro" id="IPR008217">
    <property type="entry name" value="Ccc1_fam"/>
</dbReference>
<dbReference type="EMBL" id="MHKQ01000013">
    <property type="protein sequence ID" value="OGY94055.1"/>
    <property type="molecule type" value="Genomic_DNA"/>
</dbReference>
<feature type="transmembrane region" description="Helical" evidence="5">
    <location>
        <begin position="183"/>
        <end position="204"/>
    </location>
</feature>
<evidence type="ECO:0000256" key="1">
    <source>
        <dbReference type="ARBA" id="ARBA00004127"/>
    </source>
</evidence>
<feature type="transmembrane region" description="Helical" evidence="5">
    <location>
        <begin position="51"/>
        <end position="75"/>
    </location>
</feature>